<comment type="caution">
    <text evidence="1">The sequence shown here is derived from an EMBL/GenBank/DDBJ whole genome shotgun (WGS) entry which is preliminary data.</text>
</comment>
<dbReference type="RefSeq" id="WP_368009022.1">
    <property type="nucleotide sequence ID" value="NZ_JAMXFF010000054.1"/>
</dbReference>
<evidence type="ECO:0000313" key="2">
    <source>
        <dbReference type="Proteomes" id="UP001525890"/>
    </source>
</evidence>
<name>A0ABT2MXU2_9CYAN</name>
<protein>
    <submittedName>
        <fullName evidence="1">Nucleotidyl transferase AbiEii/AbiGii toxin family protein</fullName>
    </submittedName>
</protein>
<dbReference type="EMBL" id="JAMXFF010000054">
    <property type="protein sequence ID" value="MCT7969567.1"/>
    <property type="molecule type" value="Genomic_DNA"/>
</dbReference>
<keyword evidence="1" id="KW-0808">Transferase</keyword>
<gene>
    <name evidence="1" type="ORF">NG799_24960</name>
</gene>
<accession>A0ABT2MXU2</accession>
<reference evidence="1 2" key="1">
    <citation type="journal article" date="2022" name="Front. Microbiol.">
        <title>High genomic differentiation and limited gene flow indicate recent cryptic speciation within the genus Laspinema (cyanobacteria).</title>
        <authorList>
            <person name="Stanojkovic A."/>
            <person name="Skoupy S."/>
            <person name="Skaloud P."/>
            <person name="Dvorak P."/>
        </authorList>
    </citation>
    <scope>NUCLEOTIDE SEQUENCE [LARGE SCALE GENOMIC DNA]</scope>
    <source>
        <strain evidence="1 2">D2a</strain>
    </source>
</reference>
<dbReference type="Pfam" id="PF08843">
    <property type="entry name" value="AbiEii"/>
    <property type="match status" value="1"/>
</dbReference>
<proteinExistence type="predicted"/>
<dbReference type="GO" id="GO:0016740">
    <property type="term" value="F:transferase activity"/>
    <property type="evidence" value="ECO:0007669"/>
    <property type="project" value="UniProtKB-KW"/>
</dbReference>
<keyword evidence="2" id="KW-1185">Reference proteome</keyword>
<evidence type="ECO:0000313" key="1">
    <source>
        <dbReference type="EMBL" id="MCT7969567.1"/>
    </source>
</evidence>
<organism evidence="1 2">
    <name type="scientific">Laspinema palackyanum D2a</name>
    <dbReference type="NCBI Taxonomy" id="2953684"/>
    <lineage>
        <taxon>Bacteria</taxon>
        <taxon>Bacillati</taxon>
        <taxon>Cyanobacteriota</taxon>
        <taxon>Cyanophyceae</taxon>
        <taxon>Oscillatoriophycideae</taxon>
        <taxon>Oscillatoriales</taxon>
        <taxon>Laspinemataceae</taxon>
        <taxon>Laspinema</taxon>
        <taxon>Laspinema palackyanum</taxon>
    </lineage>
</organism>
<dbReference type="InterPro" id="IPR014942">
    <property type="entry name" value="AbiEii"/>
</dbReference>
<sequence>MLEPQEKQVLVDLKAVLDSLDLPMLVVGAGARLLIFDRQYNREGRATKDGDVAVELDSWSDFQTLCDRLTLGENPRFKVAHKVPHKFIHMETGVEVDIVPFGEIGQPKQEIEWEDGLKMNLLGLEEALLCAKEQVIDDDLVLPVVDPPAFLGLKLIAWSDRGGNKDLKDIDFIIGGIADRGIYDERIFEELVNEISEGQVEYLAAPTFLLGRDIRRMFRDATVSKINEILSEILENRDTVIPQLIPRTVTDNEEWDDRFDAIVRRFEVLQRGILSPPSPDNT</sequence>
<dbReference type="Proteomes" id="UP001525890">
    <property type="component" value="Unassembled WGS sequence"/>
</dbReference>